<dbReference type="GO" id="GO:0006260">
    <property type="term" value="P:DNA replication"/>
    <property type="evidence" value="ECO:0007669"/>
    <property type="project" value="TreeGrafter"/>
</dbReference>
<evidence type="ECO:0000313" key="2">
    <source>
        <dbReference type="Ensembl" id="ENSNNAP00000001983.1"/>
    </source>
</evidence>
<dbReference type="OMA" id="KEGCKLC"/>
<evidence type="ECO:0000256" key="1">
    <source>
        <dbReference type="SAM" id="MobiDB-lite"/>
    </source>
</evidence>
<reference evidence="2" key="2">
    <citation type="submission" date="2025-09" db="UniProtKB">
        <authorList>
            <consortium name="Ensembl"/>
        </authorList>
    </citation>
    <scope>IDENTIFICATION</scope>
</reference>
<dbReference type="InterPro" id="IPR009003">
    <property type="entry name" value="Peptidase_S1_PA"/>
</dbReference>
<sequence length="648" mass="74232">MEKLKDDSVAGTSDENPKIKEEVLINNEYDFPEKVPTSCKDASEERTFKVIFSENGKKYLVSGRLTDSILSALQSSTDVRDWMDSKKTEEFHLIEKKESLNVCVNLGMPLKYVSEDSQFEMKSYKLRTRRKNKKINEGWYRQYDNSEKECIVFYVCGTGSRMESHGALGRRLITNNSLLREYCLFCIFAPEGESIKDALCKDGRFLPLLKEEDWALLQGASQIANTFSVNRLSGETYEIVVKSKKGNQNKKRNYSDLEGQQLSTPENPQPPPDFEEGELSASKKQQSEPDCEQGQLSTSKKQQQQNFGWQILQLYPKLKEELENIGKFLGHNKQDVIEVYKRNFNREINNSFSFKLLRTLAKYGDSVGCIEWRDNLGCVHWVGTCFVLCGRFILTCQHVVTKMVGEGTEAKDWGNIIKQSARVTFSYEEQRPTQNWFSFENWFEIADEDLDFAVLKLEENENKSHHPPSGLLQLHSLPPANGLICIIGHPEGKIKSLDSCLVVSMLERGNEFNNHLYKRQKIDHSNCVCDKNLLKECIHMYNPKDFERERSHPNVVTYNSCFFGGSSGSPVFDTNGQLVALHAAGFLYRMRNKEYSIIEYGYSMHSIISKIKSKFKDWYDTITAPEATEDSSQVDAFLSDAGEEMDCS</sequence>
<dbReference type="AlphaFoldDB" id="A0A8C6VAC9"/>
<protein>
    <recommendedName>
        <fullName evidence="4">Protein FAM111A</fullName>
    </recommendedName>
</protein>
<dbReference type="PANTHER" id="PTHR14389">
    <property type="entry name" value="SI:CH1073-475A24.1"/>
    <property type="match status" value="1"/>
</dbReference>
<dbReference type="Pfam" id="PF13365">
    <property type="entry name" value="Trypsin_2"/>
    <property type="match status" value="1"/>
</dbReference>
<keyword evidence="3" id="KW-1185">Reference proteome</keyword>
<proteinExistence type="predicted"/>
<dbReference type="GeneTree" id="ENSGT00390000005182"/>
<dbReference type="Proteomes" id="UP000694559">
    <property type="component" value="Unplaced"/>
</dbReference>
<dbReference type="GO" id="GO:0005634">
    <property type="term" value="C:nucleus"/>
    <property type="evidence" value="ECO:0007669"/>
    <property type="project" value="TreeGrafter"/>
</dbReference>
<feature type="region of interest" description="Disordered" evidence="1">
    <location>
        <begin position="248"/>
        <end position="302"/>
    </location>
</feature>
<dbReference type="Ensembl" id="ENSNNAT00000002084.1">
    <property type="protein sequence ID" value="ENSNNAP00000001983.1"/>
    <property type="gene ID" value="ENSNNAG00000001395.1"/>
</dbReference>
<dbReference type="Gene3D" id="2.40.10.10">
    <property type="entry name" value="Trypsin-like serine proteases"/>
    <property type="match status" value="2"/>
</dbReference>
<organism evidence="2 3">
    <name type="scientific">Naja naja</name>
    <name type="common">Indian cobra</name>
    <dbReference type="NCBI Taxonomy" id="35670"/>
    <lineage>
        <taxon>Eukaryota</taxon>
        <taxon>Metazoa</taxon>
        <taxon>Chordata</taxon>
        <taxon>Craniata</taxon>
        <taxon>Vertebrata</taxon>
        <taxon>Euteleostomi</taxon>
        <taxon>Lepidosauria</taxon>
        <taxon>Squamata</taxon>
        <taxon>Bifurcata</taxon>
        <taxon>Unidentata</taxon>
        <taxon>Episquamata</taxon>
        <taxon>Toxicofera</taxon>
        <taxon>Serpentes</taxon>
        <taxon>Colubroidea</taxon>
        <taxon>Elapidae</taxon>
        <taxon>Elapinae</taxon>
        <taxon>Naja</taxon>
    </lineage>
</organism>
<dbReference type="SUPFAM" id="SSF50494">
    <property type="entry name" value="Trypsin-like serine proteases"/>
    <property type="match status" value="1"/>
</dbReference>
<dbReference type="PANTHER" id="PTHR14389:SF3">
    <property type="entry name" value="PROTEIN FAM111A-LIKE"/>
    <property type="match status" value="1"/>
</dbReference>
<dbReference type="GO" id="GO:0000785">
    <property type="term" value="C:chromatin"/>
    <property type="evidence" value="ECO:0007669"/>
    <property type="project" value="TreeGrafter"/>
</dbReference>
<reference evidence="2" key="1">
    <citation type="submission" date="2025-08" db="UniProtKB">
        <authorList>
            <consortium name="Ensembl"/>
        </authorList>
    </citation>
    <scope>IDENTIFICATION</scope>
</reference>
<accession>A0A8C6VAC9</accession>
<name>A0A8C6VAC9_NAJNA</name>
<dbReference type="InterPro" id="IPR043504">
    <property type="entry name" value="Peptidase_S1_PA_chymotrypsin"/>
</dbReference>
<evidence type="ECO:0000313" key="3">
    <source>
        <dbReference type="Proteomes" id="UP000694559"/>
    </source>
</evidence>
<evidence type="ECO:0008006" key="4">
    <source>
        <dbReference type="Google" id="ProtNLM"/>
    </source>
</evidence>
<dbReference type="OrthoDB" id="10025068at2759"/>
<feature type="region of interest" description="Disordered" evidence="1">
    <location>
        <begin position="1"/>
        <end position="20"/>
    </location>
</feature>